<dbReference type="RefSeq" id="WP_174673497.1">
    <property type="nucleotide sequence ID" value="NZ_CP054491.1"/>
</dbReference>
<proteinExistence type="predicted"/>
<keyword evidence="2" id="KW-1185">Reference proteome</keyword>
<accession>A0A6N0HYV7</accession>
<dbReference type="EMBL" id="CP054491">
    <property type="protein sequence ID" value="QKQ27564.1"/>
    <property type="molecule type" value="Genomic_DNA"/>
</dbReference>
<dbReference type="AlphaFoldDB" id="A0A6N0HYV7"/>
<evidence type="ECO:0000313" key="2">
    <source>
        <dbReference type="Proteomes" id="UP000509658"/>
    </source>
</evidence>
<dbReference type="Proteomes" id="UP000509658">
    <property type="component" value="Chromosome"/>
</dbReference>
<dbReference type="KEGG" id="rev:HUE57_15670"/>
<sequence length="610" mass="69328">MRTLRLTTPAPSKRIDQSIVTKPKAFKDWLDYLPYATPANALEKLIKGVSTHNRQQISTAHRFEMLEMVQQPFAVLLDAYLQPRPDRGTLPINKRNRQIGSALHKLSTEIAFGYKLVIKQSLGSSIKLGRHKILHPSLQRAMKYLGMTLLQSFIDYTPGPNNVWREIYQIYAYAEEAKIHDQTISDQNDRFNTVTTIQRLFKQIILLSLVDPYRLPDGQTWLLFNYLNNLEESCKITPFGETNNNLGFFVVDLNSDLMPQPLTDEQLLLDAPQLIDTRTLVARVNQERELAQKGNVPANFPLPTELPINDKIQLLIRLQKGWTSKQSRKMPRVEEVGRAQVLCGLDAVHHHLATDHPKSENQEQHNDQIEITSQLGDRLKNGTQDHALNQWRLINRSLGGLSLAANAASNCNLTTGQLLAIHSNDKESDEWIIAISRWLIYDANQNENKFGIQYLSKKPQAVQIKAQVGSQLEMEWRPAITFELRTKSGIQQCIVCAKGFHLSEREFQLVENGSSKTINCGQLVETTSLGSRYFCESLFWASKPKQTAKTSRDRLCLRRPTFCVRCVITSSRLYTTPSVTLRRHKAAAASSSSSARALNYEYADGVDYRD</sequence>
<evidence type="ECO:0000313" key="1">
    <source>
        <dbReference type="EMBL" id="QKQ27564.1"/>
    </source>
</evidence>
<organism evidence="1 2">
    <name type="scientific">Candidatus Reidiella endopervernicosa</name>
    <dbReference type="NCBI Taxonomy" id="2738883"/>
    <lineage>
        <taxon>Bacteria</taxon>
        <taxon>Pseudomonadati</taxon>
        <taxon>Pseudomonadota</taxon>
        <taxon>Gammaproteobacteria</taxon>
        <taxon>Candidatus Reidiella</taxon>
    </lineage>
</organism>
<name>A0A6N0HYV7_9GAMM</name>
<reference evidence="1 2" key="1">
    <citation type="submission" date="2020-05" db="EMBL/GenBank/DDBJ databases">
        <title>Horizontal transmission and recombination maintain forever young bacterial symbiont genomes.</title>
        <authorList>
            <person name="Russell S.L."/>
            <person name="Pepper-Tunick E."/>
            <person name="Svedberg J."/>
            <person name="Byrne A."/>
            <person name="Ruelas Castillo J."/>
            <person name="Vollmers C."/>
            <person name="Beinart R.A."/>
            <person name="Corbett-Detig R."/>
        </authorList>
    </citation>
    <scope>NUCLEOTIDE SEQUENCE [LARGE SCALE GENOMIC DNA]</scope>
    <source>
        <strain evidence="1">Santa_Monica_outfall</strain>
    </source>
</reference>
<evidence type="ECO:0008006" key="3">
    <source>
        <dbReference type="Google" id="ProtNLM"/>
    </source>
</evidence>
<protein>
    <recommendedName>
        <fullName evidence="3">PilZ domain-containing protein</fullName>
    </recommendedName>
</protein>
<gene>
    <name evidence="1" type="ORF">HUE57_15670</name>
</gene>